<protein>
    <submittedName>
        <fullName evidence="2">Energy-coupling factor transport system substrate-specific component</fullName>
    </submittedName>
</protein>
<keyword evidence="1" id="KW-0472">Membrane</keyword>
<comment type="caution">
    <text evidence="2">The sequence shown here is derived from an EMBL/GenBank/DDBJ whole genome shotgun (WGS) entry which is preliminary data.</text>
</comment>
<dbReference type="InterPro" id="IPR017196">
    <property type="entry name" value="ECF_substrate-spec_UCP037395"/>
</dbReference>
<evidence type="ECO:0000313" key="3">
    <source>
        <dbReference type="Proteomes" id="UP000577707"/>
    </source>
</evidence>
<dbReference type="Proteomes" id="UP000577707">
    <property type="component" value="Unassembled WGS sequence"/>
</dbReference>
<feature type="transmembrane region" description="Helical" evidence="1">
    <location>
        <begin position="106"/>
        <end position="124"/>
    </location>
</feature>
<feature type="transmembrane region" description="Helical" evidence="1">
    <location>
        <begin position="130"/>
        <end position="147"/>
    </location>
</feature>
<evidence type="ECO:0000256" key="1">
    <source>
        <dbReference type="SAM" id="Phobius"/>
    </source>
</evidence>
<sequence length="271" mass="28244">MIRFSPRTAALLAIISVAGLMMFAWPLLLHGYERVQPPFIFLALLPLMLVVLLSELSAGGIDTRMIAVLGVLSAIEAVLRAVSAGTGGVELVFFMLILGGRVFGPAFGFVLGCTSLFVAALVTAGVGPWLPYQMLGAAWVAMGAGLLPRAGGRREIAMLAAYGIFASYAYGLLLNLQGWPLLTGVTVPGGSGNLSYDPGAAVGENLATFLRYTLVTSTSSWDTMRAITTAVAVALLGPAVLATLRRAARRAMITPAETSLPSAEASLRSAE</sequence>
<feature type="transmembrane region" description="Helical" evidence="1">
    <location>
        <begin position="39"/>
        <end position="58"/>
    </location>
</feature>
<proteinExistence type="predicted"/>
<feature type="transmembrane region" description="Helical" evidence="1">
    <location>
        <begin position="78"/>
        <end position="99"/>
    </location>
</feature>
<keyword evidence="1" id="KW-1133">Transmembrane helix</keyword>
<gene>
    <name evidence="2" type="ORF">FHS12_003149</name>
</gene>
<reference evidence="2 3" key="1">
    <citation type="submission" date="2020-08" db="EMBL/GenBank/DDBJ databases">
        <title>Genomic Encyclopedia of Type Strains, Phase III (KMG-III): the genomes of soil and plant-associated and newly described type strains.</title>
        <authorList>
            <person name="Whitman W."/>
        </authorList>
    </citation>
    <scope>NUCLEOTIDE SEQUENCE [LARGE SCALE GENOMIC DNA]</scope>
    <source>
        <strain evidence="2 3">CECT 3302</strain>
    </source>
</reference>
<name>A0A7W5A5R1_9ACTN</name>
<dbReference type="PIRSF" id="PIRSF037395">
    <property type="entry name" value="UCP037395_ABCper"/>
    <property type="match status" value="1"/>
</dbReference>
<feature type="transmembrane region" description="Helical" evidence="1">
    <location>
        <begin position="224"/>
        <end position="244"/>
    </location>
</feature>
<feature type="transmembrane region" description="Helical" evidence="1">
    <location>
        <begin position="6"/>
        <end position="27"/>
    </location>
</feature>
<dbReference type="EMBL" id="JACHXG010000006">
    <property type="protein sequence ID" value="MBB3090197.1"/>
    <property type="molecule type" value="Genomic_DNA"/>
</dbReference>
<accession>A0A7W5A5R1</accession>
<evidence type="ECO:0000313" key="2">
    <source>
        <dbReference type="EMBL" id="MBB3090197.1"/>
    </source>
</evidence>
<organism evidence="2 3">
    <name type="scientific">Nocardioides albus</name>
    <dbReference type="NCBI Taxonomy" id="1841"/>
    <lineage>
        <taxon>Bacteria</taxon>
        <taxon>Bacillati</taxon>
        <taxon>Actinomycetota</taxon>
        <taxon>Actinomycetes</taxon>
        <taxon>Propionibacteriales</taxon>
        <taxon>Nocardioidaceae</taxon>
        <taxon>Nocardioides</taxon>
    </lineage>
</organism>
<keyword evidence="3" id="KW-1185">Reference proteome</keyword>
<dbReference type="RefSeq" id="WP_183546716.1">
    <property type="nucleotide sequence ID" value="NZ_BMQT01000006.1"/>
</dbReference>
<dbReference type="Gene3D" id="1.10.1760.20">
    <property type="match status" value="1"/>
</dbReference>
<dbReference type="AlphaFoldDB" id="A0A7W5A5R1"/>
<feature type="transmembrane region" description="Helical" evidence="1">
    <location>
        <begin position="159"/>
        <end position="179"/>
    </location>
</feature>
<keyword evidence="1" id="KW-0812">Transmembrane</keyword>